<dbReference type="PANTHER" id="PTHR22792:SF132">
    <property type="entry name" value="LA-RELATED PROTEIN 1"/>
    <property type="match status" value="1"/>
</dbReference>
<dbReference type="SUPFAM" id="SSF46785">
    <property type="entry name" value="Winged helix' DNA-binding domain"/>
    <property type="match status" value="1"/>
</dbReference>
<dbReference type="Gene3D" id="1.10.10.10">
    <property type="entry name" value="Winged helix-like DNA-binding domain superfamily/Winged helix DNA-binding domain"/>
    <property type="match status" value="1"/>
</dbReference>
<feature type="domain" description="HTH La-type RNA-binding" evidence="4">
    <location>
        <begin position="363"/>
        <end position="453"/>
    </location>
</feature>
<reference evidence="5 6" key="1">
    <citation type="submission" date="2015-03" db="EMBL/GenBank/DDBJ databases">
        <title>Genomics and transcriptomics of the oil-accumulating basidiomycete yeast T. oleaginosus allow insights into substrate utilization and the diverse evolutionary trajectories of mating systems in fungi.</title>
        <authorList>
            <consortium name="DOE Joint Genome Institute"/>
            <person name="Kourist R."/>
            <person name="Kracht O."/>
            <person name="Bracharz F."/>
            <person name="Lipzen A."/>
            <person name="Nolan M."/>
            <person name="Ohm R."/>
            <person name="Grigoriev I."/>
            <person name="Sun S."/>
            <person name="Heitman J."/>
            <person name="Bruck T."/>
            <person name="Nowrousian M."/>
        </authorList>
    </citation>
    <scope>NUCLEOTIDE SEQUENCE [LARGE SCALE GENOMIC DNA]</scope>
    <source>
        <strain evidence="5 6">IBC0246</strain>
    </source>
</reference>
<feature type="compositionally biased region" description="Polar residues" evidence="3">
    <location>
        <begin position="99"/>
        <end position="116"/>
    </location>
</feature>
<name>A0A0J0XMP5_9TREE</name>
<feature type="region of interest" description="Disordered" evidence="3">
    <location>
        <begin position="1"/>
        <end position="285"/>
    </location>
</feature>
<dbReference type="SMART" id="SM00715">
    <property type="entry name" value="LA"/>
    <property type="match status" value="1"/>
</dbReference>
<evidence type="ECO:0000256" key="3">
    <source>
        <dbReference type="SAM" id="MobiDB-lite"/>
    </source>
</evidence>
<proteinExistence type="predicted"/>
<dbReference type="GO" id="GO:0010494">
    <property type="term" value="C:cytoplasmic stress granule"/>
    <property type="evidence" value="ECO:0007669"/>
    <property type="project" value="TreeGrafter"/>
</dbReference>
<evidence type="ECO:0000256" key="1">
    <source>
        <dbReference type="ARBA" id="ARBA00022884"/>
    </source>
</evidence>
<dbReference type="InterPro" id="IPR045180">
    <property type="entry name" value="La_dom_prot"/>
</dbReference>
<evidence type="ECO:0000259" key="4">
    <source>
        <dbReference type="PROSITE" id="PS50961"/>
    </source>
</evidence>
<feature type="compositionally biased region" description="Basic and acidic residues" evidence="3">
    <location>
        <begin position="120"/>
        <end position="130"/>
    </location>
</feature>
<gene>
    <name evidence="5" type="ORF">CC85DRAFT_93054</name>
</gene>
<evidence type="ECO:0000313" key="6">
    <source>
        <dbReference type="Proteomes" id="UP000053611"/>
    </source>
</evidence>
<feature type="compositionally biased region" description="Basic and acidic residues" evidence="3">
    <location>
        <begin position="63"/>
        <end position="83"/>
    </location>
</feature>
<dbReference type="GO" id="GO:0003723">
    <property type="term" value="F:RNA binding"/>
    <property type="evidence" value="ECO:0007669"/>
    <property type="project" value="UniProtKB-UniRule"/>
</dbReference>
<feature type="compositionally biased region" description="Basic and acidic residues" evidence="3">
    <location>
        <begin position="138"/>
        <end position="148"/>
    </location>
</feature>
<organism evidence="5 6">
    <name type="scientific">Cutaneotrichosporon oleaginosum</name>
    <dbReference type="NCBI Taxonomy" id="879819"/>
    <lineage>
        <taxon>Eukaryota</taxon>
        <taxon>Fungi</taxon>
        <taxon>Dikarya</taxon>
        <taxon>Basidiomycota</taxon>
        <taxon>Agaricomycotina</taxon>
        <taxon>Tremellomycetes</taxon>
        <taxon>Trichosporonales</taxon>
        <taxon>Trichosporonaceae</taxon>
        <taxon>Cutaneotrichosporon</taxon>
    </lineage>
</organism>
<dbReference type="STRING" id="879819.A0A0J0XMP5"/>
<feature type="compositionally biased region" description="Polar residues" evidence="3">
    <location>
        <begin position="214"/>
        <end position="229"/>
    </location>
</feature>
<dbReference type="PANTHER" id="PTHR22792">
    <property type="entry name" value="LUPUS LA PROTEIN-RELATED"/>
    <property type="match status" value="1"/>
</dbReference>
<evidence type="ECO:0000313" key="5">
    <source>
        <dbReference type="EMBL" id="KLT42367.1"/>
    </source>
</evidence>
<feature type="region of interest" description="Disordered" evidence="3">
    <location>
        <begin position="458"/>
        <end position="498"/>
    </location>
</feature>
<dbReference type="GO" id="GO:0045727">
    <property type="term" value="P:positive regulation of translation"/>
    <property type="evidence" value="ECO:0007669"/>
    <property type="project" value="TreeGrafter"/>
</dbReference>
<dbReference type="CDD" id="cd07323">
    <property type="entry name" value="LAM"/>
    <property type="match status" value="1"/>
</dbReference>
<dbReference type="InterPro" id="IPR036390">
    <property type="entry name" value="WH_DNA-bd_sf"/>
</dbReference>
<dbReference type="Pfam" id="PF05383">
    <property type="entry name" value="La"/>
    <property type="match status" value="1"/>
</dbReference>
<dbReference type="InterPro" id="IPR006630">
    <property type="entry name" value="La_HTH"/>
</dbReference>
<dbReference type="AlphaFoldDB" id="A0A0J0XMP5"/>
<accession>A0A0J0XMP5</accession>
<evidence type="ECO:0000256" key="2">
    <source>
        <dbReference type="PROSITE-ProRule" id="PRU00332"/>
    </source>
</evidence>
<feature type="region of interest" description="Disordered" evidence="3">
    <location>
        <begin position="518"/>
        <end position="555"/>
    </location>
</feature>
<dbReference type="OrthoDB" id="340227at2759"/>
<keyword evidence="1 2" id="KW-0694">RNA-binding</keyword>
<protein>
    <recommendedName>
        <fullName evidence="4">HTH La-type RNA-binding domain-containing protein</fullName>
    </recommendedName>
</protein>
<dbReference type="GO" id="GO:0005829">
    <property type="term" value="C:cytosol"/>
    <property type="evidence" value="ECO:0007669"/>
    <property type="project" value="TreeGrafter"/>
</dbReference>
<feature type="compositionally biased region" description="Low complexity" evidence="3">
    <location>
        <begin position="171"/>
        <end position="182"/>
    </location>
</feature>
<dbReference type="PROSITE" id="PS50961">
    <property type="entry name" value="HTH_LA"/>
    <property type="match status" value="1"/>
</dbReference>
<dbReference type="EMBL" id="KQ087206">
    <property type="protein sequence ID" value="KLT42367.1"/>
    <property type="molecule type" value="Genomic_DNA"/>
</dbReference>
<sequence>MGFEKEAAASPSSVRLKGASTAASQPAESKEPKPTGKKPKKKGAEAHNGTATAWPEVSQAAESKSEDKHGKPEDKKGKSEDKKGKHSKQASESTIDDGPSSQAGKKQKWTKMSASELQEAADKVAAETSRRQTKLKQRLREGGDEPVKKSVSKQRAQEKLAAQKPPRAQRSGSHGSSSLPPHTIANSNGRLAPGSAVSEAGDAPNGDLHPGANGSASAPLSRHGSNQGVQGKRVSPPSGSTPLSPETGATPLPHHFGPAVPRRGRDRDGRGGYAGRGRGAYRSASNTPMNRMYELSPVGTNASLYGTGYGIGYGYYPVPAATMANMANMVAVPGFDATSAQAQAQYAMYQRGMPPPPLPVTAVPNIDPLRYWVLGQVEYYFSMQNLVMDFFLRQQMDAEGWIDIAMIASFNRIKTLTADVATVREVMAFSSLLELEGERVRLGGGEWRRWVLPDAKPAHAGSLSPGKKSGETEVSHGIPPNVNFTDDGDGSALGIEDVQIPTSPVPKFDVEDALLRRGGSAAVSSSASVLASDEGKMSMTPATSVAENESEAGDK</sequence>
<feature type="compositionally biased region" description="Low complexity" evidence="3">
    <location>
        <begin position="518"/>
        <end position="532"/>
    </location>
</feature>
<dbReference type="Proteomes" id="UP000053611">
    <property type="component" value="Unassembled WGS sequence"/>
</dbReference>
<dbReference type="InterPro" id="IPR036388">
    <property type="entry name" value="WH-like_DNA-bd_sf"/>
</dbReference>
<keyword evidence="6" id="KW-1185">Reference proteome</keyword>